<dbReference type="KEGG" id="oaa:100085590"/>
<comment type="subcellular location">
    <subcellularLocation>
        <location evidence="1 11">Cell membrane</location>
        <topology evidence="1 11">Multi-pass membrane protein</topology>
    </subcellularLocation>
</comment>
<evidence type="ECO:0000313" key="14">
    <source>
        <dbReference type="Proteomes" id="UP000002279"/>
    </source>
</evidence>
<protein>
    <recommendedName>
        <fullName evidence="11">Vomeronasal type-1 receptor</fullName>
    </recommendedName>
</protein>
<dbReference type="RefSeq" id="NP_001240451.1">
    <property type="nucleotide sequence ID" value="NM_001253522.1"/>
</dbReference>
<dbReference type="GO" id="GO:0016503">
    <property type="term" value="F:pheromone receptor activity"/>
    <property type="evidence" value="ECO:0007669"/>
    <property type="project" value="InterPro"/>
</dbReference>
<accession>A0A6I8N1I1</accession>
<dbReference type="Gene3D" id="1.20.1070.10">
    <property type="entry name" value="Rhodopsin 7-helix transmembrane proteins"/>
    <property type="match status" value="1"/>
</dbReference>
<feature type="transmembrane region" description="Helical" evidence="11">
    <location>
        <begin position="236"/>
        <end position="258"/>
    </location>
</feature>
<feature type="transmembrane region" description="Helical" evidence="11">
    <location>
        <begin position="167"/>
        <end position="185"/>
    </location>
</feature>
<evidence type="ECO:0000256" key="8">
    <source>
        <dbReference type="ARBA" id="ARBA00023136"/>
    </source>
</evidence>
<dbReference type="GO" id="GO:0005550">
    <property type="term" value="F:pheromone binding"/>
    <property type="evidence" value="ECO:0000318"/>
    <property type="project" value="GO_Central"/>
</dbReference>
<dbReference type="GeneTree" id="ENSGT01030000234553"/>
<evidence type="ECO:0000256" key="9">
    <source>
        <dbReference type="ARBA" id="ARBA00023170"/>
    </source>
</evidence>
<reference evidence="13" key="2">
    <citation type="submission" date="2025-09" db="UniProtKB">
        <authorList>
            <consortium name="Ensembl"/>
        </authorList>
    </citation>
    <scope>IDENTIFICATION</scope>
    <source>
        <strain evidence="13">Glennie</strain>
    </source>
</reference>
<keyword evidence="6 11" id="KW-1133">Transmembrane helix</keyword>
<dbReference type="PRINTS" id="PR01534">
    <property type="entry name" value="VOMERONASL1R"/>
</dbReference>
<dbReference type="InParanoid" id="A0A6I8N1I1"/>
<evidence type="ECO:0000256" key="10">
    <source>
        <dbReference type="ARBA" id="ARBA00023224"/>
    </source>
</evidence>
<evidence type="ECO:0000256" key="6">
    <source>
        <dbReference type="ARBA" id="ARBA00022989"/>
    </source>
</evidence>
<evidence type="ECO:0000256" key="5">
    <source>
        <dbReference type="ARBA" id="ARBA00022692"/>
    </source>
</evidence>
<organism evidence="13 14">
    <name type="scientific">Ornithorhynchus anatinus</name>
    <name type="common">Duckbill platypus</name>
    <dbReference type="NCBI Taxonomy" id="9258"/>
    <lineage>
        <taxon>Eukaryota</taxon>
        <taxon>Metazoa</taxon>
        <taxon>Chordata</taxon>
        <taxon>Craniata</taxon>
        <taxon>Vertebrata</taxon>
        <taxon>Euteleostomi</taxon>
        <taxon>Mammalia</taxon>
        <taxon>Monotremata</taxon>
        <taxon>Ornithorhynchidae</taxon>
        <taxon>Ornithorhynchus</taxon>
    </lineage>
</organism>
<sequence length="309" mass="34799">MNTTEISFGVIILLQISIGVSVNVFLLLFYCHMISASHKPSSSDLILTQLTLANTILLLTRGIPETMLTWGLRNFLDDIGCKLLMYLYRVARSLGICTTCLLSIFQAITISPSTSWWAGLKAKLPKCIFPSCVLSWILNMLIDIEGLIDIRGPQNSSSIQIILDLKYCSKVHISAVTTLIIAVVLTFRDLFFVGLMSMASGYMVFVLHRHHQRVQHLHGPSHSSRVMPEVRAAKRIIALATLYILLYGRQSIMLSIIMNMKKNSPLLMNSHVVLGFTFSAMSPFLMIYSDRRMRRFWKKESPVPSTDPS</sequence>
<dbReference type="InterPro" id="IPR004072">
    <property type="entry name" value="Vmron_rcpt_1"/>
</dbReference>
<feature type="transmembrane region" description="Helical" evidence="11">
    <location>
        <begin position="6"/>
        <end position="31"/>
    </location>
</feature>
<evidence type="ECO:0000313" key="13">
    <source>
        <dbReference type="Ensembl" id="ENSOANP00000034774.1"/>
    </source>
</evidence>
<dbReference type="Pfam" id="PF03402">
    <property type="entry name" value="V1R"/>
    <property type="match status" value="1"/>
</dbReference>
<dbReference type="InterPro" id="IPR017452">
    <property type="entry name" value="GPCR_Rhodpsn_7TM"/>
</dbReference>
<evidence type="ECO:0000256" key="1">
    <source>
        <dbReference type="ARBA" id="ARBA00004651"/>
    </source>
</evidence>
<dbReference type="PROSITE" id="PS50262">
    <property type="entry name" value="G_PROTEIN_RECEP_F1_2"/>
    <property type="match status" value="1"/>
</dbReference>
<evidence type="ECO:0000256" key="7">
    <source>
        <dbReference type="ARBA" id="ARBA00023040"/>
    </source>
</evidence>
<dbReference type="CTD" id="100085590"/>
<reference evidence="13" key="1">
    <citation type="submission" date="2025-08" db="UniProtKB">
        <authorList>
            <consortium name="Ensembl"/>
        </authorList>
    </citation>
    <scope>IDENTIFICATION</scope>
    <source>
        <strain evidence="13">Glennie</strain>
    </source>
</reference>
<dbReference type="FunFam" id="1.20.1070.10:FF:000081">
    <property type="entry name" value="Vomeronasal type-1 receptor"/>
    <property type="match status" value="1"/>
</dbReference>
<feature type="transmembrane region" description="Helical" evidence="11">
    <location>
        <begin position="90"/>
        <end position="108"/>
    </location>
</feature>
<dbReference type="AlphaFoldDB" id="A0A6I8N1I1"/>
<evidence type="ECO:0000256" key="3">
    <source>
        <dbReference type="ARBA" id="ARBA00022475"/>
    </source>
</evidence>
<name>A0A6I8N1I1_ORNAN</name>
<dbReference type="GeneID" id="100085590"/>
<evidence type="ECO:0000256" key="4">
    <source>
        <dbReference type="ARBA" id="ARBA00022507"/>
    </source>
</evidence>
<dbReference type="Ensembl" id="ENSOANT00000075878.1">
    <property type="protein sequence ID" value="ENSOANP00000034774.1"/>
    <property type="gene ID" value="ENSOANG00000043426.1"/>
</dbReference>
<dbReference type="GO" id="GO:0005886">
    <property type="term" value="C:plasma membrane"/>
    <property type="evidence" value="ECO:0000318"/>
    <property type="project" value="GO_Central"/>
</dbReference>
<feature type="domain" description="G-protein coupled receptors family 1 profile" evidence="12">
    <location>
        <begin position="22"/>
        <end position="286"/>
    </location>
</feature>
<gene>
    <name evidence="13" type="primary">ORNANAV1R3130</name>
</gene>
<dbReference type="GO" id="GO:0019236">
    <property type="term" value="P:response to pheromone"/>
    <property type="evidence" value="ECO:0007669"/>
    <property type="project" value="UniProtKB-KW"/>
</dbReference>
<dbReference type="Proteomes" id="UP000002279">
    <property type="component" value="Unplaced"/>
</dbReference>
<keyword evidence="3 11" id="KW-1003">Cell membrane</keyword>
<dbReference type="GO" id="GO:0007606">
    <property type="term" value="P:sensory perception of chemical stimulus"/>
    <property type="evidence" value="ECO:0007669"/>
    <property type="project" value="UniProtKB-ARBA"/>
</dbReference>
<dbReference type="OrthoDB" id="9606139at2759"/>
<comment type="similarity">
    <text evidence="2 11">Belongs to the G-protein coupled receptor 1 family.</text>
</comment>
<keyword evidence="7 11" id="KW-0297">G-protein coupled receptor</keyword>
<keyword evidence="8 11" id="KW-0472">Membrane</keyword>
<evidence type="ECO:0000256" key="2">
    <source>
        <dbReference type="ARBA" id="ARBA00010663"/>
    </source>
</evidence>
<dbReference type="PANTHER" id="PTHR24062">
    <property type="entry name" value="VOMERONASAL TYPE-1 RECEPTOR"/>
    <property type="match status" value="1"/>
</dbReference>
<keyword evidence="14" id="KW-1185">Reference proteome</keyword>
<keyword evidence="5 11" id="KW-0812">Transmembrane</keyword>
<dbReference type="SUPFAM" id="SSF81321">
    <property type="entry name" value="Family A G protein-coupled receptor-like"/>
    <property type="match status" value="1"/>
</dbReference>
<keyword evidence="9 11" id="KW-0675">Receptor</keyword>
<feature type="transmembrane region" description="Helical" evidence="11">
    <location>
        <begin position="270"/>
        <end position="289"/>
    </location>
</feature>
<dbReference type="OMA" id="HMISASH"/>
<proteinExistence type="inferred from homology"/>
<keyword evidence="10 11" id="KW-0807">Transducer</keyword>
<evidence type="ECO:0000256" key="11">
    <source>
        <dbReference type="RuleBase" id="RU364061"/>
    </source>
</evidence>
<evidence type="ECO:0000259" key="12">
    <source>
        <dbReference type="PROSITE" id="PS50262"/>
    </source>
</evidence>
<keyword evidence="4 11" id="KW-0589">Pheromone response</keyword>